<evidence type="ECO:0000256" key="2">
    <source>
        <dbReference type="ARBA" id="ARBA00022801"/>
    </source>
</evidence>
<dbReference type="Gene3D" id="3.20.20.140">
    <property type="entry name" value="Metal-dependent hydrolases"/>
    <property type="match status" value="1"/>
</dbReference>
<dbReference type="SUPFAM" id="SSF51556">
    <property type="entry name" value="Metallo-dependent hydrolases"/>
    <property type="match status" value="1"/>
</dbReference>
<dbReference type="PANTHER" id="PTHR46124">
    <property type="entry name" value="D-AMINOACYL-TRNA DEACYLASE"/>
    <property type="match status" value="1"/>
</dbReference>
<organism evidence="3 4">
    <name type="scientific">Aeromicrobium panaciterrae</name>
    <dbReference type="NCBI Taxonomy" id="363861"/>
    <lineage>
        <taxon>Bacteria</taxon>
        <taxon>Bacillati</taxon>
        <taxon>Actinomycetota</taxon>
        <taxon>Actinomycetes</taxon>
        <taxon>Propionibacteriales</taxon>
        <taxon>Nocardioidaceae</taxon>
        <taxon>Aeromicrobium</taxon>
    </lineage>
</organism>
<dbReference type="PROSITE" id="PS01091">
    <property type="entry name" value="TATD_3"/>
    <property type="match status" value="1"/>
</dbReference>
<dbReference type="Proteomes" id="UP001257739">
    <property type="component" value="Unassembled WGS sequence"/>
</dbReference>
<dbReference type="EC" id="3.1.21.-" evidence="3"/>
<keyword evidence="4" id="KW-1185">Reference proteome</keyword>
<reference evidence="3 4" key="1">
    <citation type="submission" date="2023-07" db="EMBL/GenBank/DDBJ databases">
        <title>Sorghum-associated microbial communities from plants grown in Nebraska, USA.</title>
        <authorList>
            <person name="Schachtman D."/>
        </authorList>
    </citation>
    <scope>NUCLEOTIDE SEQUENCE [LARGE SCALE GENOMIC DNA]</scope>
    <source>
        <strain evidence="3 4">BE248</strain>
    </source>
</reference>
<evidence type="ECO:0000313" key="3">
    <source>
        <dbReference type="EMBL" id="MDR7086086.1"/>
    </source>
</evidence>
<protein>
    <submittedName>
        <fullName evidence="3">TatD DNase family protein</fullName>
        <ecNumber evidence="3">3.1.21.-</ecNumber>
    </submittedName>
</protein>
<keyword evidence="1" id="KW-0479">Metal-binding</keyword>
<gene>
    <name evidence="3" type="ORF">J2X11_000925</name>
</gene>
<sequence length="281" mass="30924">MTWPETPERLPFPVVDNHCHMDMPPRDVDVLSVDEALDRAAAVNITRIVQVGCDLPGARWAVETAKAYDSVVAAVALHPNEAPRLAEAGKLEEALAEIDSLAGSGDYVRAIGETGLDYFRTGDEGKEAQHHSFREHIRMAKRHNKALMIHDRDAHADVLEVLDDEGIPDRTVMHCFSGDADFAMECVERGAFLSYAGTVTFKNAANLREALLVTPRDRILVETDAPFLTPSPHRGQPNASYLIPLTVRLMAETLGISADDLCRDISANTDRAYGGTWPERI</sequence>
<evidence type="ECO:0000256" key="1">
    <source>
        <dbReference type="ARBA" id="ARBA00022723"/>
    </source>
</evidence>
<dbReference type="Pfam" id="PF01026">
    <property type="entry name" value="TatD_DNase"/>
    <property type="match status" value="1"/>
</dbReference>
<dbReference type="EMBL" id="JAVDWH010000001">
    <property type="protein sequence ID" value="MDR7086086.1"/>
    <property type="molecule type" value="Genomic_DNA"/>
</dbReference>
<accession>A0ABU1ULP0</accession>
<dbReference type="InterPro" id="IPR001130">
    <property type="entry name" value="TatD-like"/>
</dbReference>
<dbReference type="PANTHER" id="PTHR46124:SF2">
    <property type="entry name" value="D-AMINOACYL-TRNA DEACYLASE"/>
    <property type="match status" value="1"/>
</dbReference>
<dbReference type="InterPro" id="IPR015991">
    <property type="entry name" value="TatD/YcfH-like"/>
</dbReference>
<dbReference type="RefSeq" id="WP_396127846.1">
    <property type="nucleotide sequence ID" value="NZ_JAVDWH010000001.1"/>
</dbReference>
<comment type="caution">
    <text evidence="3">The sequence shown here is derived from an EMBL/GenBank/DDBJ whole genome shotgun (WGS) entry which is preliminary data.</text>
</comment>
<dbReference type="CDD" id="cd01310">
    <property type="entry name" value="TatD_DNAse"/>
    <property type="match status" value="1"/>
</dbReference>
<dbReference type="InterPro" id="IPR018228">
    <property type="entry name" value="DNase_TatD-rel_CS"/>
</dbReference>
<dbReference type="NCBIfam" id="TIGR00010">
    <property type="entry name" value="YchF/TatD family DNA exonuclease"/>
    <property type="match status" value="1"/>
</dbReference>
<dbReference type="PIRSF" id="PIRSF005902">
    <property type="entry name" value="DNase_TatD"/>
    <property type="match status" value="1"/>
</dbReference>
<name>A0ABU1ULP0_9ACTN</name>
<dbReference type="InterPro" id="IPR032466">
    <property type="entry name" value="Metal_Hydrolase"/>
</dbReference>
<proteinExistence type="predicted"/>
<keyword evidence="2 3" id="KW-0378">Hydrolase</keyword>
<evidence type="ECO:0000313" key="4">
    <source>
        <dbReference type="Proteomes" id="UP001257739"/>
    </source>
</evidence>
<dbReference type="GO" id="GO:0016787">
    <property type="term" value="F:hydrolase activity"/>
    <property type="evidence" value="ECO:0007669"/>
    <property type="project" value="UniProtKB-KW"/>
</dbReference>